<evidence type="ECO:0000313" key="2">
    <source>
        <dbReference type="Proteomes" id="UP001629288"/>
    </source>
</evidence>
<keyword evidence="1" id="KW-0540">Nuclease</keyword>
<keyword evidence="2" id="KW-1185">Reference proteome</keyword>
<dbReference type="Proteomes" id="UP001629288">
    <property type="component" value="Unassembled WGS sequence"/>
</dbReference>
<organism evidence="1 2">
    <name type="scientific">Paraburkholderia strydomiana</name>
    <dbReference type="NCBI Taxonomy" id="1245417"/>
    <lineage>
        <taxon>Bacteria</taxon>
        <taxon>Pseudomonadati</taxon>
        <taxon>Pseudomonadota</taxon>
        <taxon>Betaproteobacteria</taxon>
        <taxon>Burkholderiales</taxon>
        <taxon>Burkholderiaceae</taxon>
        <taxon>Paraburkholderia</taxon>
    </lineage>
</organism>
<keyword evidence="1" id="KW-0378">Hydrolase</keyword>
<dbReference type="GO" id="GO:0004519">
    <property type="term" value="F:endonuclease activity"/>
    <property type="evidence" value="ECO:0007669"/>
    <property type="project" value="UniProtKB-KW"/>
</dbReference>
<reference evidence="1 2" key="1">
    <citation type="journal article" date="2024" name="Chem. Sci.">
        <title>Discovery of megapolipeptins by genome mining of a Burkholderiales bacteria collection.</title>
        <authorList>
            <person name="Paulo B.S."/>
            <person name="Recchia M.J.J."/>
            <person name="Lee S."/>
            <person name="Fergusson C.H."/>
            <person name="Romanowski S.B."/>
            <person name="Hernandez A."/>
            <person name="Krull N."/>
            <person name="Liu D.Y."/>
            <person name="Cavanagh H."/>
            <person name="Bos A."/>
            <person name="Gray C.A."/>
            <person name="Murphy B.T."/>
            <person name="Linington R.G."/>
            <person name="Eustaquio A.S."/>
        </authorList>
    </citation>
    <scope>NUCLEOTIDE SEQUENCE [LARGE SCALE GENOMIC DNA]</scope>
    <source>
        <strain evidence="1 2">RL17-379-BIB-C</strain>
    </source>
</reference>
<dbReference type="InterPro" id="IPR011335">
    <property type="entry name" value="Restrct_endonuc-II-like"/>
</dbReference>
<dbReference type="InterPro" id="IPR011856">
    <property type="entry name" value="tRNA_endonuc-like_dom_sf"/>
</dbReference>
<dbReference type="EMBL" id="JAQQDH010000001">
    <property type="protein sequence ID" value="MFM0443374.1"/>
    <property type="molecule type" value="Genomic_DNA"/>
</dbReference>
<gene>
    <name evidence="1" type="ORF">PQR00_07220</name>
</gene>
<dbReference type="SUPFAM" id="SSF52980">
    <property type="entry name" value="Restriction endonuclease-like"/>
    <property type="match status" value="1"/>
</dbReference>
<evidence type="ECO:0000313" key="1">
    <source>
        <dbReference type="EMBL" id="MFM0443374.1"/>
    </source>
</evidence>
<accession>A0ABW9BWT5</accession>
<keyword evidence="1" id="KW-0255">Endonuclease</keyword>
<dbReference type="RefSeq" id="WP_408126955.1">
    <property type="nucleotide sequence ID" value="NZ_JAQQDH010000001.1"/>
</dbReference>
<name>A0ABW9BWT5_9BURK</name>
<dbReference type="Gene3D" id="3.40.1350.10">
    <property type="match status" value="1"/>
</dbReference>
<protein>
    <submittedName>
        <fullName evidence="1">TnsA endonuclease N-terminal domain-containing protein</fullName>
    </submittedName>
</protein>
<sequence length="348" mass="40106">MRQHKENSYPVQSFYGRKAVPPKVRTRALRDAVAPSCSLKGSKQHAGIEHAPEMLGRSFVPVEIRREWGDVDLRSRPDKVTSKPAHFHLRDLPLPFETPPNVMLPPVDDYGWPTGEDYEPMLEARTPMSLGTRATMRGVKYRRRFEMLSMGELAVQVAHMFNPYVIDLREQYPVYDPADFWRANASGERMLRRQVMTIDLVLTYTLPSSNTLRYHAISVKHAGYDPSPKDRTREEKERTAMAARGWTWELIRANEIPRIEVENYMLLHSFIRHTDAPLSYESARIFARCLKQSSAKGKMSSVVKRISKRLCIEPDEGFRLFAVAAAYGFIMLDHGRRLKLHEPIALVR</sequence>
<proteinExistence type="predicted"/>
<comment type="caution">
    <text evidence="1">The sequence shown here is derived from an EMBL/GenBank/DDBJ whole genome shotgun (WGS) entry which is preliminary data.</text>
</comment>